<evidence type="ECO:0000256" key="1">
    <source>
        <dbReference type="SAM" id="MobiDB-lite"/>
    </source>
</evidence>
<feature type="region of interest" description="Disordered" evidence="1">
    <location>
        <begin position="21"/>
        <end position="91"/>
    </location>
</feature>
<dbReference type="RefSeq" id="WP_267267648.1">
    <property type="nucleotide sequence ID" value="NZ_JAOVZW010000034.1"/>
</dbReference>
<dbReference type="PROSITE" id="PS51257">
    <property type="entry name" value="PROKAR_LIPOPROTEIN"/>
    <property type="match status" value="1"/>
</dbReference>
<feature type="compositionally biased region" description="Polar residues" evidence="1">
    <location>
        <begin position="29"/>
        <end position="76"/>
    </location>
</feature>
<evidence type="ECO:0000313" key="2">
    <source>
        <dbReference type="EMBL" id="MCX8526420.1"/>
    </source>
</evidence>
<accession>A0ABT3XXP8</accession>
<evidence type="ECO:0000313" key="3">
    <source>
        <dbReference type="Proteomes" id="UP001073122"/>
    </source>
</evidence>
<name>A0ABT3XXP8_9FLAO</name>
<gene>
    <name evidence="2" type="ORF">OF897_21105</name>
</gene>
<reference evidence="2" key="1">
    <citation type="submission" date="2022-10" db="EMBL/GenBank/DDBJ databases">
        <title>Chryseobacterium sp. nov., a novel bacterial species.</title>
        <authorList>
            <person name="Cao Y."/>
        </authorList>
    </citation>
    <scope>NUCLEOTIDE SEQUENCE</scope>
    <source>
        <strain evidence="2">CCTCC AB2015118</strain>
    </source>
</reference>
<feature type="compositionally biased region" description="Basic and acidic residues" evidence="1">
    <location>
        <begin position="77"/>
        <end position="91"/>
    </location>
</feature>
<sequence>MKLIITTAIVLIFTTISCKKDVSKETSNDADSVSAQQKSTMPTNNSSGLTTDSLSTASQNASTQNAPSQDASSTGSSEKKQENSAGTVKDK</sequence>
<protein>
    <recommendedName>
        <fullName evidence="4">Cytochrome C551</fullName>
    </recommendedName>
</protein>
<dbReference type="Proteomes" id="UP001073122">
    <property type="component" value="Unassembled WGS sequence"/>
</dbReference>
<dbReference type="EMBL" id="JAOVZW010000034">
    <property type="protein sequence ID" value="MCX8526420.1"/>
    <property type="molecule type" value="Genomic_DNA"/>
</dbReference>
<keyword evidence="3" id="KW-1185">Reference proteome</keyword>
<evidence type="ECO:0008006" key="4">
    <source>
        <dbReference type="Google" id="ProtNLM"/>
    </source>
</evidence>
<proteinExistence type="predicted"/>
<organism evidence="2 3">
    <name type="scientific">Chryseobacterium formosus</name>
    <dbReference type="NCBI Taxonomy" id="1537363"/>
    <lineage>
        <taxon>Bacteria</taxon>
        <taxon>Pseudomonadati</taxon>
        <taxon>Bacteroidota</taxon>
        <taxon>Flavobacteriia</taxon>
        <taxon>Flavobacteriales</taxon>
        <taxon>Weeksellaceae</taxon>
        <taxon>Chryseobacterium group</taxon>
        <taxon>Chryseobacterium</taxon>
    </lineage>
</organism>
<comment type="caution">
    <text evidence="2">The sequence shown here is derived from an EMBL/GenBank/DDBJ whole genome shotgun (WGS) entry which is preliminary data.</text>
</comment>